<organism evidence="6 7">
    <name type="scientific">Candidimonas humi</name>
    <dbReference type="NCBI Taxonomy" id="683355"/>
    <lineage>
        <taxon>Bacteria</taxon>
        <taxon>Pseudomonadati</taxon>
        <taxon>Pseudomonadota</taxon>
        <taxon>Betaproteobacteria</taxon>
        <taxon>Burkholderiales</taxon>
        <taxon>Alcaligenaceae</taxon>
        <taxon>Candidimonas</taxon>
    </lineage>
</organism>
<comment type="caution">
    <text evidence="6">The sequence shown here is derived from an EMBL/GenBank/DDBJ whole genome shotgun (WGS) entry which is preliminary data.</text>
</comment>
<evidence type="ECO:0000259" key="5">
    <source>
        <dbReference type="Pfam" id="PF01494"/>
    </source>
</evidence>
<name>A0ABV8NZ29_9BURK</name>
<evidence type="ECO:0000256" key="3">
    <source>
        <dbReference type="ARBA" id="ARBA00022827"/>
    </source>
</evidence>
<dbReference type="PANTHER" id="PTHR43004">
    <property type="entry name" value="TRK SYSTEM POTASSIUM UPTAKE PROTEIN"/>
    <property type="match status" value="1"/>
</dbReference>
<dbReference type="Pfam" id="PF21274">
    <property type="entry name" value="Rng_hyd_C"/>
    <property type="match status" value="1"/>
</dbReference>
<protein>
    <submittedName>
        <fullName evidence="6">FAD-dependent monooxygenase</fullName>
    </submittedName>
</protein>
<proteinExistence type="predicted"/>
<keyword evidence="6" id="KW-0560">Oxidoreductase</keyword>
<dbReference type="EMBL" id="JBHSBV010000003">
    <property type="protein sequence ID" value="MFC4201084.1"/>
    <property type="molecule type" value="Genomic_DNA"/>
</dbReference>
<evidence type="ECO:0000256" key="1">
    <source>
        <dbReference type="ARBA" id="ARBA00001974"/>
    </source>
</evidence>
<accession>A0ABV8NZ29</accession>
<dbReference type="Proteomes" id="UP001595848">
    <property type="component" value="Unassembled WGS sequence"/>
</dbReference>
<keyword evidence="2" id="KW-0285">Flavoprotein</keyword>
<dbReference type="RefSeq" id="WP_217963575.1">
    <property type="nucleotide sequence ID" value="NZ_JAHTBN010000002.1"/>
</dbReference>
<sequence>MQHDNEFSADVIVVGGGPVGLALAGDLGWRGISCILLEQGDGSIVQPKMDGVNVRTMEFCRRWGIVDQVYNCGYPQEYPQDMVYLTSFSGYELGREEFATPSGGSEESRPGVSPELRFRCPQNLFDPILRNFAQGQAPVSLRYCTRLAAFEQDDAAVVATVQAADGQPQPLRARYLVGCDGAASSVRKGLGISMSGLGTLTYTTNVLFRCPTLRENTHIRLGYRYLFVGPEGTWATVVAIDGRDTWRLSLIGGKERTEHGDAEVRAAIERVLGKPMPYTILSIVPWVRRELVADTYRRGRVFVAGDAAHMTSPTGGFGMNMGIADAVDLSWKLEAALRGWAGDALLDTYEIERRPVAQRAVREASGNLLRTLSPGANPRLLEASFEGALLRYKVGKHFSATMLREWYKLGIDLGYVYSGSPAVVPDDEPPSPVQGPRSHGLPPDGCLGDGTRVTPALLREWQRLSMHLSLGTPIEASWQELPAREVMLYRQTTTPGARAPHVWLADGASTLDWFGRGFVLVADTDADTDAFESVAAALRTPLSVQRCADTAVRAAYVAPLVLVRPDGHVAWRGKHATANTASRVLEQILAQSRSGPICDNTRPLEENSL</sequence>
<dbReference type="PANTHER" id="PTHR43004:SF19">
    <property type="entry name" value="BINDING MONOOXYGENASE, PUTATIVE (JCVI)-RELATED"/>
    <property type="match status" value="1"/>
</dbReference>
<reference evidence="7" key="1">
    <citation type="journal article" date="2019" name="Int. J. Syst. Evol. Microbiol.">
        <title>The Global Catalogue of Microorganisms (GCM) 10K type strain sequencing project: providing services to taxonomists for standard genome sequencing and annotation.</title>
        <authorList>
            <consortium name="The Broad Institute Genomics Platform"/>
            <consortium name="The Broad Institute Genome Sequencing Center for Infectious Disease"/>
            <person name="Wu L."/>
            <person name="Ma J."/>
        </authorList>
    </citation>
    <scope>NUCLEOTIDE SEQUENCE [LARGE SCALE GENOMIC DNA]</scope>
    <source>
        <strain evidence="7">LMG 24813</strain>
    </source>
</reference>
<dbReference type="NCBIfam" id="NF004780">
    <property type="entry name" value="PRK06126.1"/>
    <property type="match status" value="1"/>
</dbReference>
<gene>
    <name evidence="6" type="ORF">ACFOY1_08970</name>
</gene>
<evidence type="ECO:0000313" key="6">
    <source>
        <dbReference type="EMBL" id="MFC4201084.1"/>
    </source>
</evidence>
<evidence type="ECO:0000313" key="7">
    <source>
        <dbReference type="Proteomes" id="UP001595848"/>
    </source>
</evidence>
<dbReference type="Pfam" id="PF01494">
    <property type="entry name" value="FAD_binding_3"/>
    <property type="match status" value="1"/>
</dbReference>
<comment type="cofactor">
    <cofactor evidence="1">
        <name>FAD</name>
        <dbReference type="ChEBI" id="CHEBI:57692"/>
    </cofactor>
</comment>
<keyword evidence="7" id="KW-1185">Reference proteome</keyword>
<dbReference type="InterPro" id="IPR002938">
    <property type="entry name" value="FAD-bd"/>
</dbReference>
<feature type="region of interest" description="Disordered" evidence="4">
    <location>
        <begin position="424"/>
        <end position="446"/>
    </location>
</feature>
<evidence type="ECO:0000256" key="4">
    <source>
        <dbReference type="SAM" id="MobiDB-lite"/>
    </source>
</evidence>
<keyword evidence="6" id="KW-0503">Monooxygenase</keyword>
<dbReference type="GO" id="GO:0004497">
    <property type="term" value="F:monooxygenase activity"/>
    <property type="evidence" value="ECO:0007669"/>
    <property type="project" value="UniProtKB-KW"/>
</dbReference>
<dbReference type="InterPro" id="IPR050641">
    <property type="entry name" value="RIFMO-like"/>
</dbReference>
<keyword evidence="3" id="KW-0274">FAD</keyword>
<feature type="domain" description="FAD-binding" evidence="5">
    <location>
        <begin position="9"/>
        <end position="363"/>
    </location>
</feature>
<evidence type="ECO:0000256" key="2">
    <source>
        <dbReference type="ARBA" id="ARBA00022630"/>
    </source>
</evidence>